<name>A0ABY5DUM3_9ACTN</name>
<protein>
    <submittedName>
        <fullName evidence="6">TetR/AcrR family transcriptional regulator</fullName>
    </submittedName>
</protein>
<dbReference type="Pfam" id="PF00440">
    <property type="entry name" value="TetR_N"/>
    <property type="match status" value="1"/>
</dbReference>
<keyword evidence="1" id="KW-0805">Transcription regulation</keyword>
<dbReference type="Gene3D" id="1.10.357.10">
    <property type="entry name" value="Tetracycline Repressor, domain 2"/>
    <property type="match status" value="1"/>
</dbReference>
<sequence length="234" mass="25693">MAPDLDTSPSARGERRRARTRGAILDAAEEVFRATGYDGARIEEIAERADVSVGSIYVHFDGKRGLYLTLVERAVELFAGYMRRSEDPAFTPLQRVLAGGDAYLRFHLEHPGAFQFLAFREPGHTALEEDDAVRTRVRLRIGDLLDRFAASIDAAVAAGEARPVDAARLTRFLWGSWNGVIALRLQPDGLRLGDDEVTETLELGRWLLREAIAAPGLRGADGAVGDRVAMPHIS</sequence>
<dbReference type="PANTHER" id="PTHR30055">
    <property type="entry name" value="HTH-TYPE TRANSCRIPTIONAL REGULATOR RUTR"/>
    <property type="match status" value="1"/>
</dbReference>
<feature type="DNA-binding region" description="H-T-H motif" evidence="4">
    <location>
        <begin position="41"/>
        <end position="60"/>
    </location>
</feature>
<gene>
    <name evidence="6" type="ORF">NBH00_24740</name>
</gene>
<dbReference type="SUPFAM" id="SSF46689">
    <property type="entry name" value="Homeodomain-like"/>
    <property type="match status" value="1"/>
</dbReference>
<dbReference type="InterPro" id="IPR050109">
    <property type="entry name" value="HTH-type_TetR-like_transc_reg"/>
</dbReference>
<evidence type="ECO:0000256" key="4">
    <source>
        <dbReference type="PROSITE-ProRule" id="PRU00335"/>
    </source>
</evidence>
<dbReference type="SUPFAM" id="SSF48498">
    <property type="entry name" value="Tetracyclin repressor-like, C-terminal domain"/>
    <property type="match status" value="1"/>
</dbReference>
<evidence type="ECO:0000256" key="2">
    <source>
        <dbReference type="ARBA" id="ARBA00023125"/>
    </source>
</evidence>
<organism evidence="6 7">
    <name type="scientific">Paraconexibacter antarcticus</name>
    <dbReference type="NCBI Taxonomy" id="2949664"/>
    <lineage>
        <taxon>Bacteria</taxon>
        <taxon>Bacillati</taxon>
        <taxon>Actinomycetota</taxon>
        <taxon>Thermoleophilia</taxon>
        <taxon>Solirubrobacterales</taxon>
        <taxon>Paraconexibacteraceae</taxon>
        <taxon>Paraconexibacter</taxon>
    </lineage>
</organism>
<dbReference type="PROSITE" id="PS50977">
    <property type="entry name" value="HTH_TETR_2"/>
    <property type="match status" value="1"/>
</dbReference>
<dbReference type="InterPro" id="IPR001647">
    <property type="entry name" value="HTH_TetR"/>
</dbReference>
<evidence type="ECO:0000256" key="1">
    <source>
        <dbReference type="ARBA" id="ARBA00023015"/>
    </source>
</evidence>
<dbReference type="InterPro" id="IPR025996">
    <property type="entry name" value="MT1864/Rv1816-like_C"/>
</dbReference>
<evidence type="ECO:0000256" key="3">
    <source>
        <dbReference type="ARBA" id="ARBA00023163"/>
    </source>
</evidence>
<proteinExistence type="predicted"/>
<keyword evidence="7" id="KW-1185">Reference proteome</keyword>
<evidence type="ECO:0000259" key="5">
    <source>
        <dbReference type="PROSITE" id="PS50977"/>
    </source>
</evidence>
<dbReference type="InterPro" id="IPR036271">
    <property type="entry name" value="Tet_transcr_reg_TetR-rel_C_sf"/>
</dbReference>
<keyword evidence="2 4" id="KW-0238">DNA-binding</keyword>
<evidence type="ECO:0000313" key="7">
    <source>
        <dbReference type="Proteomes" id="UP001056035"/>
    </source>
</evidence>
<reference evidence="6 7" key="1">
    <citation type="submission" date="2022-06" db="EMBL/GenBank/DDBJ databases">
        <title>Paraconexibacter antarcticus.</title>
        <authorList>
            <person name="Kim C.S."/>
        </authorList>
    </citation>
    <scope>NUCLEOTIDE SEQUENCE [LARGE SCALE GENOMIC DNA]</scope>
    <source>
        <strain evidence="6 7">02-257</strain>
    </source>
</reference>
<evidence type="ECO:0000313" key="6">
    <source>
        <dbReference type="EMBL" id="UTI64532.1"/>
    </source>
</evidence>
<dbReference type="RefSeq" id="WP_254571233.1">
    <property type="nucleotide sequence ID" value="NZ_CP098502.1"/>
</dbReference>
<dbReference type="Gene3D" id="1.10.10.60">
    <property type="entry name" value="Homeodomain-like"/>
    <property type="match status" value="1"/>
</dbReference>
<dbReference type="PRINTS" id="PR00455">
    <property type="entry name" value="HTHTETR"/>
</dbReference>
<dbReference type="PANTHER" id="PTHR30055:SF234">
    <property type="entry name" value="HTH-TYPE TRANSCRIPTIONAL REGULATOR BETI"/>
    <property type="match status" value="1"/>
</dbReference>
<dbReference type="Proteomes" id="UP001056035">
    <property type="component" value="Chromosome"/>
</dbReference>
<dbReference type="EMBL" id="CP098502">
    <property type="protein sequence ID" value="UTI64532.1"/>
    <property type="molecule type" value="Genomic_DNA"/>
</dbReference>
<keyword evidence="3" id="KW-0804">Transcription</keyword>
<dbReference type="Pfam" id="PF13305">
    <property type="entry name" value="TetR_C_33"/>
    <property type="match status" value="1"/>
</dbReference>
<dbReference type="InterPro" id="IPR009057">
    <property type="entry name" value="Homeodomain-like_sf"/>
</dbReference>
<accession>A0ABY5DUM3</accession>
<feature type="domain" description="HTH tetR-type" evidence="5">
    <location>
        <begin position="18"/>
        <end position="78"/>
    </location>
</feature>